<comment type="caution">
    <text evidence="2">The sequence shown here is derived from an EMBL/GenBank/DDBJ whole genome shotgun (WGS) entry which is preliminary data.</text>
</comment>
<evidence type="ECO:0000259" key="1">
    <source>
        <dbReference type="SMART" id="SM00901"/>
    </source>
</evidence>
<evidence type="ECO:0000313" key="3">
    <source>
        <dbReference type="EMBL" id="RHH74104.1"/>
    </source>
</evidence>
<proteinExistence type="predicted"/>
<accession>A0A3R6CVN8</accession>
<protein>
    <submittedName>
        <fullName evidence="2">FRG domain-containing protein</fullName>
    </submittedName>
</protein>
<feature type="domain" description="FRG" evidence="1">
    <location>
        <begin position="244"/>
        <end position="336"/>
    </location>
</feature>
<evidence type="ECO:0000313" key="5">
    <source>
        <dbReference type="Proteomes" id="UP000285173"/>
    </source>
</evidence>
<dbReference type="InterPro" id="IPR014966">
    <property type="entry name" value="FRG-dom"/>
</dbReference>
<gene>
    <name evidence="3" type="ORF">DW191_18675</name>
    <name evidence="2" type="ORF">DW986_09105</name>
</gene>
<dbReference type="AlphaFoldDB" id="A0A3R6CVN8"/>
<evidence type="ECO:0000313" key="4">
    <source>
        <dbReference type="Proteomes" id="UP000283732"/>
    </source>
</evidence>
<organism evidence="2 5">
    <name type="scientific">Parabacteroides merdae</name>
    <dbReference type="NCBI Taxonomy" id="46503"/>
    <lineage>
        <taxon>Bacteria</taxon>
        <taxon>Pseudomonadati</taxon>
        <taxon>Bacteroidota</taxon>
        <taxon>Bacteroidia</taxon>
        <taxon>Bacteroidales</taxon>
        <taxon>Tannerellaceae</taxon>
        <taxon>Parabacteroides</taxon>
    </lineage>
</organism>
<dbReference type="EMBL" id="QSEF01000010">
    <property type="protein sequence ID" value="RGZ48719.1"/>
    <property type="molecule type" value="Genomic_DNA"/>
</dbReference>
<dbReference type="Proteomes" id="UP000283732">
    <property type="component" value="Unassembled WGS sequence"/>
</dbReference>
<dbReference type="Proteomes" id="UP000285173">
    <property type="component" value="Unassembled WGS sequence"/>
</dbReference>
<dbReference type="RefSeq" id="WP_122203043.1">
    <property type="nucleotide sequence ID" value="NZ_QRKC01000014.1"/>
</dbReference>
<reference evidence="4 5" key="1">
    <citation type="submission" date="2018-08" db="EMBL/GenBank/DDBJ databases">
        <title>A genome reference for cultivated species of the human gut microbiota.</title>
        <authorList>
            <person name="Zou Y."/>
            <person name="Xue W."/>
            <person name="Luo G."/>
        </authorList>
    </citation>
    <scope>NUCLEOTIDE SEQUENCE [LARGE SCALE GENOMIC DNA]</scope>
    <source>
        <strain evidence="3 4">AM16-50</strain>
        <strain evidence="2 5">AM50-15</strain>
    </source>
</reference>
<evidence type="ECO:0000313" key="2">
    <source>
        <dbReference type="EMBL" id="RGZ48719.1"/>
    </source>
</evidence>
<dbReference type="EMBL" id="QRKC01000014">
    <property type="protein sequence ID" value="RHH74104.1"/>
    <property type="molecule type" value="Genomic_DNA"/>
</dbReference>
<sequence>MNDAFTWIPFYKELSDWLFKKQNDQSELISILKEIGITGFKDGTEKGKPIELNEIDPFTFLSYLNKFHSNEKRVEILQDLRTKLKFRCQAPTDVTGLPTIHPMKVHLFPWKTIRGKYDITALWDLFRQAKEGKIEEQLFQTVLDIKSVGKGKLSIVLFYTNPEKFVPLGSNTSSYLRKKKLNYTYDSFASYEKLSEEAIRSLGKKPWEISCDAYDFITKNEISTTIGSIRTLFERLEGELEDSMDYHIFYRGQSDKKYGLLPSIYREKALIQNEDKIFRDIIAQCPTDFKGSASAFEKLVKMQHYSLPTRLLDITTNPLVAMYFACDDDEVDGKLFRFEVKTSDIKYFDSDAVSVVSNIAKRPIDFSIEKLRDLDREEFNNQIDIAYLLHEIKYEKPHFQDIIDSKDIERVFCVKPMFDNPRIIRQSGAFFLYGIDGDKSKPAILNFDYKTYIIGKAQKKKIRKQLEALGIDKSTLFPEVEHVAEHIKEKYHITQ</sequence>
<name>A0A3R6CVN8_9BACT</name>
<dbReference type="Pfam" id="PF08867">
    <property type="entry name" value="FRG"/>
    <property type="match status" value="1"/>
</dbReference>
<dbReference type="SMART" id="SM00901">
    <property type="entry name" value="FRG"/>
    <property type="match status" value="1"/>
</dbReference>